<evidence type="ECO:0008006" key="9">
    <source>
        <dbReference type="Google" id="ProtNLM"/>
    </source>
</evidence>
<evidence type="ECO:0000256" key="6">
    <source>
        <dbReference type="ARBA" id="ARBA00038447"/>
    </source>
</evidence>
<dbReference type="Pfam" id="PF09696">
    <property type="entry name" value="Ctf8"/>
    <property type="match status" value="1"/>
</dbReference>
<evidence type="ECO:0000313" key="8">
    <source>
        <dbReference type="Proteomes" id="UP000077266"/>
    </source>
</evidence>
<evidence type="ECO:0000256" key="5">
    <source>
        <dbReference type="ARBA" id="ARBA00023306"/>
    </source>
</evidence>
<evidence type="ECO:0000256" key="2">
    <source>
        <dbReference type="ARBA" id="ARBA00022705"/>
    </source>
</evidence>
<dbReference type="GO" id="GO:0007064">
    <property type="term" value="P:mitotic sister chromatid cohesion"/>
    <property type="evidence" value="ECO:0007669"/>
    <property type="project" value="InterPro"/>
</dbReference>
<dbReference type="GO" id="GO:0006260">
    <property type="term" value="P:DNA replication"/>
    <property type="evidence" value="ECO:0007669"/>
    <property type="project" value="UniProtKB-KW"/>
</dbReference>
<sequence length="130" mass="13871">MHIPVNLSIQPSSPTTPLPPQLVKLNSNDVAIIELQGALVVDGDDPTTGLSVGTLHLDPNDKATLRIGAQSLEGKLVSLPKPLALLVRQRRSLDDGDGDAEDVEYNAVALVKKKLVFSKRPMPIPNARPA</sequence>
<dbReference type="AlphaFoldDB" id="A0A165JEC0"/>
<proteinExistence type="inferred from homology"/>
<reference evidence="7 8" key="1">
    <citation type="journal article" date="2016" name="Mol. Biol. Evol.">
        <title>Comparative Genomics of Early-Diverging Mushroom-Forming Fungi Provides Insights into the Origins of Lignocellulose Decay Capabilities.</title>
        <authorList>
            <person name="Nagy L.G."/>
            <person name="Riley R."/>
            <person name="Tritt A."/>
            <person name="Adam C."/>
            <person name="Daum C."/>
            <person name="Floudas D."/>
            <person name="Sun H."/>
            <person name="Yadav J.S."/>
            <person name="Pangilinan J."/>
            <person name="Larsson K.H."/>
            <person name="Matsuura K."/>
            <person name="Barry K."/>
            <person name="Labutti K."/>
            <person name="Kuo R."/>
            <person name="Ohm R.A."/>
            <person name="Bhattacharya S.S."/>
            <person name="Shirouzu T."/>
            <person name="Yoshinaga Y."/>
            <person name="Martin F.M."/>
            <person name="Grigoriev I.V."/>
            <person name="Hibbett D.S."/>
        </authorList>
    </citation>
    <scope>NUCLEOTIDE SEQUENCE [LARGE SCALE GENOMIC DNA]</scope>
    <source>
        <strain evidence="7 8">HHB12029</strain>
    </source>
</reference>
<dbReference type="Proteomes" id="UP000077266">
    <property type="component" value="Unassembled WGS sequence"/>
</dbReference>
<dbReference type="GO" id="GO:0003677">
    <property type="term" value="F:DNA binding"/>
    <property type="evidence" value="ECO:0007669"/>
    <property type="project" value="UniProtKB-KW"/>
</dbReference>
<comment type="similarity">
    <text evidence="6">Belongs to the CTF8 family.</text>
</comment>
<dbReference type="PANTHER" id="PTHR28605:SF1">
    <property type="entry name" value="CHROMOSOME TRANSMISSION FIDELITY FACTOR 8"/>
    <property type="match status" value="1"/>
</dbReference>
<keyword evidence="2" id="KW-0235">DNA replication</keyword>
<keyword evidence="8" id="KW-1185">Reference proteome</keyword>
<comment type="subcellular location">
    <subcellularLocation>
        <location evidence="1">Nucleus</location>
    </subcellularLocation>
</comment>
<dbReference type="STRING" id="1314781.A0A165JEC0"/>
<dbReference type="InterPro" id="IPR018607">
    <property type="entry name" value="Ctf8"/>
</dbReference>
<dbReference type="OrthoDB" id="121932at2759"/>
<keyword evidence="4" id="KW-0539">Nucleus</keyword>
<accession>A0A165JEC0</accession>
<keyword evidence="3" id="KW-0238">DNA-binding</keyword>
<dbReference type="EMBL" id="KV425968">
    <property type="protein sequence ID" value="KZV94724.1"/>
    <property type="molecule type" value="Genomic_DNA"/>
</dbReference>
<evidence type="ECO:0000256" key="1">
    <source>
        <dbReference type="ARBA" id="ARBA00004123"/>
    </source>
</evidence>
<name>A0A165JEC0_EXIGL</name>
<keyword evidence="5" id="KW-0131">Cell cycle</keyword>
<gene>
    <name evidence="7" type="ORF">EXIGLDRAFT_672838</name>
</gene>
<evidence type="ECO:0000256" key="4">
    <source>
        <dbReference type="ARBA" id="ARBA00023242"/>
    </source>
</evidence>
<dbReference type="InParanoid" id="A0A165JEC0"/>
<dbReference type="PANTHER" id="PTHR28605">
    <property type="entry name" value="CTF8, CHROMOSOME TRANSMISSION FIDELITY FACTOR 8 HOMOLOG (S. CEREVISIAE)"/>
    <property type="match status" value="1"/>
</dbReference>
<organism evidence="7 8">
    <name type="scientific">Exidia glandulosa HHB12029</name>
    <dbReference type="NCBI Taxonomy" id="1314781"/>
    <lineage>
        <taxon>Eukaryota</taxon>
        <taxon>Fungi</taxon>
        <taxon>Dikarya</taxon>
        <taxon>Basidiomycota</taxon>
        <taxon>Agaricomycotina</taxon>
        <taxon>Agaricomycetes</taxon>
        <taxon>Auriculariales</taxon>
        <taxon>Exidiaceae</taxon>
        <taxon>Exidia</taxon>
    </lineage>
</organism>
<dbReference type="GO" id="GO:0031390">
    <property type="term" value="C:Ctf18 RFC-like complex"/>
    <property type="evidence" value="ECO:0007669"/>
    <property type="project" value="InterPro"/>
</dbReference>
<evidence type="ECO:0000313" key="7">
    <source>
        <dbReference type="EMBL" id="KZV94724.1"/>
    </source>
</evidence>
<evidence type="ECO:0000256" key="3">
    <source>
        <dbReference type="ARBA" id="ARBA00023125"/>
    </source>
</evidence>
<dbReference type="FunCoup" id="A0A165JEC0">
    <property type="interactions" value="29"/>
</dbReference>
<protein>
    <recommendedName>
        <fullName evidence="9">Ctf8-domain-containing protein</fullName>
    </recommendedName>
</protein>